<keyword evidence="4" id="KW-1185">Reference proteome</keyword>
<evidence type="ECO:0000313" key="3">
    <source>
        <dbReference type="EMBL" id="KZO97288.1"/>
    </source>
</evidence>
<feature type="compositionally biased region" description="Low complexity" evidence="1">
    <location>
        <begin position="147"/>
        <end position="177"/>
    </location>
</feature>
<proteinExistence type="predicted"/>
<feature type="compositionally biased region" description="Basic and acidic residues" evidence="1">
    <location>
        <begin position="103"/>
        <end position="112"/>
    </location>
</feature>
<name>A0A167N2S9_CALVF</name>
<feature type="domain" description="DUF6532" evidence="2">
    <location>
        <begin position="231"/>
        <end position="417"/>
    </location>
</feature>
<dbReference type="OrthoDB" id="10557918at2759"/>
<dbReference type="Proteomes" id="UP000076738">
    <property type="component" value="Unassembled WGS sequence"/>
</dbReference>
<evidence type="ECO:0000313" key="4">
    <source>
        <dbReference type="Proteomes" id="UP000076738"/>
    </source>
</evidence>
<gene>
    <name evidence="3" type="ORF">CALVIDRAFT_526828</name>
</gene>
<sequence length="787" mass="88240">MLHHCVDTALSACNSSASLSRSRHRMALRSRKPILLDANATFPYDNEEAALRAHTPSTSPPQPQHDANSYRRGSVDQPFENSFHDSSGKSKPQDEEDEEDEESERRSIDSLNHELPSVPAVREMTYLHGQKPTYQQTWGQMKRSRSSSDSSSLKPTQSYDPSSNRSSPSASTDQSSSNKSLSGTPSPDSTPTPDVQERERPHLLQPRKAAAYNLSAYDLEFRKRCERDDLPFANADTRRTIACKAAAAANDEAEEGEPLIDFNVYPYILTMFDDNIHWFHSKVREKTMILVRHRWPLLESDDPALVKKLAERLLAKANFLQETFDPLDATSTPVGFFRNPVVVWAIVLVHCAPSGGSGEAISHRKLFDPGSPVVLCHMAAMIHHCLEHYIEGVKKAKPIKQNIDRQIFQRYLHHLKRYQDTRPGNYKKLLNHVRQQCRGCYYAGNNGSSAPVVKAERVCSHLPTTLDTQPIPLVAVHLRQARVKLPGRPPIQPTYYYCPPHLSSPATNVMPRRRIITVSEGPIPRQLRPLKESPEERLKTMNLMVEGHALGHPDVKKLYKDIVQPVLASVVDQNEEKGRERKEPLNPGYLAEELEHVPYTPIYNQSLNNVILFATPIPTTTPHGSAPSATISGMQRNYVGAIGIVKRQVETLGSQIGYTDFHGALSAAFLDRSENVLSDKKMRTLGAPMQSMRLGSGCIMTGATLAPPAWPPGTDFQQRAQKLSQIERRLAIERFLGAKWFEKIQFWVQWITSISKVLAVPYVNGELLDWSSIHVPVGHCSEDDVLA</sequence>
<protein>
    <recommendedName>
        <fullName evidence="2">DUF6532 domain-containing protein</fullName>
    </recommendedName>
</protein>
<dbReference type="EMBL" id="KV417280">
    <property type="protein sequence ID" value="KZO97288.1"/>
    <property type="molecule type" value="Genomic_DNA"/>
</dbReference>
<feature type="compositionally biased region" description="Basic and acidic residues" evidence="1">
    <location>
        <begin position="82"/>
        <end position="93"/>
    </location>
</feature>
<reference evidence="3 4" key="1">
    <citation type="journal article" date="2016" name="Mol. Biol. Evol.">
        <title>Comparative Genomics of Early-Diverging Mushroom-Forming Fungi Provides Insights into the Origins of Lignocellulose Decay Capabilities.</title>
        <authorList>
            <person name="Nagy L.G."/>
            <person name="Riley R."/>
            <person name="Tritt A."/>
            <person name="Adam C."/>
            <person name="Daum C."/>
            <person name="Floudas D."/>
            <person name="Sun H."/>
            <person name="Yadav J.S."/>
            <person name="Pangilinan J."/>
            <person name="Larsson K.H."/>
            <person name="Matsuura K."/>
            <person name="Barry K."/>
            <person name="Labutti K."/>
            <person name="Kuo R."/>
            <person name="Ohm R.A."/>
            <person name="Bhattacharya S.S."/>
            <person name="Shirouzu T."/>
            <person name="Yoshinaga Y."/>
            <person name="Martin F.M."/>
            <person name="Grigoriev I.V."/>
            <person name="Hibbett D.S."/>
        </authorList>
    </citation>
    <scope>NUCLEOTIDE SEQUENCE [LARGE SCALE GENOMIC DNA]</scope>
    <source>
        <strain evidence="3 4">TUFC12733</strain>
    </source>
</reference>
<organism evidence="3 4">
    <name type="scientific">Calocera viscosa (strain TUFC12733)</name>
    <dbReference type="NCBI Taxonomy" id="1330018"/>
    <lineage>
        <taxon>Eukaryota</taxon>
        <taxon>Fungi</taxon>
        <taxon>Dikarya</taxon>
        <taxon>Basidiomycota</taxon>
        <taxon>Agaricomycotina</taxon>
        <taxon>Dacrymycetes</taxon>
        <taxon>Dacrymycetales</taxon>
        <taxon>Dacrymycetaceae</taxon>
        <taxon>Calocera</taxon>
    </lineage>
</organism>
<dbReference type="Pfam" id="PF20149">
    <property type="entry name" value="DUF6532"/>
    <property type="match status" value="1"/>
</dbReference>
<accession>A0A167N2S9</accession>
<dbReference type="AlphaFoldDB" id="A0A167N2S9"/>
<feature type="compositionally biased region" description="Low complexity" evidence="1">
    <location>
        <begin position="184"/>
        <end position="194"/>
    </location>
</feature>
<dbReference type="InterPro" id="IPR045341">
    <property type="entry name" value="DUF6532"/>
</dbReference>
<evidence type="ECO:0000259" key="2">
    <source>
        <dbReference type="Pfam" id="PF20149"/>
    </source>
</evidence>
<evidence type="ECO:0000256" key="1">
    <source>
        <dbReference type="SAM" id="MobiDB-lite"/>
    </source>
</evidence>
<feature type="region of interest" description="Disordered" evidence="1">
    <location>
        <begin position="47"/>
        <end position="207"/>
    </location>
</feature>